<keyword evidence="2 4" id="KW-0808">Transferase</keyword>
<sequence length="508" mass="53124">MSMGVVLGIDVGTTTTKVIAVDVASGWRMAAFREYRLAEPQPRWQVQSPRMVLDAVDGALAEVVAACAGRAIDVIGVGSAMHGLVGLDEDLHPVTDIITWADTRAHAEAAELRAAGRGRELLHLSGTPVHPMSPLVKLMWFARHDTATASRAHHWIGLKDLVLLHLTGRLVTELSTASASGLLDLSTRTWADSSLALAGVRREQLPEVLPTTALLELSHEAGGRVGLPGGIPVNTGATDGPLGNLGTGAIEPGIAGLSMGTSGAVRTVVDAPKLDADGRLFCYALTDDAWVVGAAISNGGVVARWAGDVYAPDVPAGPLRDVQVMAMAGAVPAGSDGLIMLPYLLGERAPLWDPELTGSFLGVRHAHGRGHFIRAAIEGVALQMSSLVDVLDTVTPVTEVRCTGGVFRADLWRQVMAATIGRPLVPTDDAEGSALGSAILALYATRQVDSLAAGLELLSPAGEVADPIGVSEADRLTYSGLRARAAHLLGAYDELQSYLETLETQPRL</sequence>
<dbReference type="InterPro" id="IPR018484">
    <property type="entry name" value="FGGY_N"/>
</dbReference>
<dbReference type="Proteomes" id="UP000661894">
    <property type="component" value="Unassembled WGS sequence"/>
</dbReference>
<organism evidence="7 8">
    <name type="scientific">Oceanitalea stevensii</name>
    <dbReference type="NCBI Taxonomy" id="2763072"/>
    <lineage>
        <taxon>Bacteria</taxon>
        <taxon>Bacillati</taxon>
        <taxon>Actinomycetota</taxon>
        <taxon>Actinomycetes</taxon>
        <taxon>Micrococcales</taxon>
        <taxon>Bogoriellaceae</taxon>
        <taxon>Georgenia</taxon>
    </lineage>
</organism>
<keyword evidence="3 4" id="KW-0418">Kinase</keyword>
<evidence type="ECO:0000259" key="5">
    <source>
        <dbReference type="Pfam" id="PF00370"/>
    </source>
</evidence>
<proteinExistence type="inferred from homology"/>
<evidence type="ECO:0000313" key="8">
    <source>
        <dbReference type="Proteomes" id="UP000661894"/>
    </source>
</evidence>
<keyword evidence="8" id="KW-1185">Reference proteome</keyword>
<name>A0ABR8Z5H7_9MICO</name>
<evidence type="ECO:0000256" key="1">
    <source>
        <dbReference type="ARBA" id="ARBA00009156"/>
    </source>
</evidence>
<evidence type="ECO:0000313" key="7">
    <source>
        <dbReference type="EMBL" id="MBD8063437.1"/>
    </source>
</evidence>
<dbReference type="InterPro" id="IPR050406">
    <property type="entry name" value="FGGY_Carb_Kinase"/>
</dbReference>
<evidence type="ECO:0000256" key="2">
    <source>
        <dbReference type="ARBA" id="ARBA00022679"/>
    </source>
</evidence>
<dbReference type="Gene3D" id="3.30.420.40">
    <property type="match status" value="2"/>
</dbReference>
<dbReference type="SUPFAM" id="SSF53067">
    <property type="entry name" value="Actin-like ATPase domain"/>
    <property type="match status" value="2"/>
</dbReference>
<evidence type="ECO:0000256" key="3">
    <source>
        <dbReference type="ARBA" id="ARBA00022777"/>
    </source>
</evidence>
<reference evidence="7 8" key="1">
    <citation type="submission" date="2020-08" db="EMBL/GenBank/DDBJ databases">
        <title>A Genomic Blueprint of the Chicken Gut Microbiome.</title>
        <authorList>
            <person name="Gilroy R."/>
            <person name="Ravi A."/>
            <person name="Getino M."/>
            <person name="Pursley I."/>
            <person name="Horton D.L."/>
            <person name="Alikhan N.-F."/>
            <person name="Baker D."/>
            <person name="Gharbi K."/>
            <person name="Hall N."/>
            <person name="Watson M."/>
            <person name="Adriaenssens E.M."/>
            <person name="Foster-Nyarko E."/>
            <person name="Jarju S."/>
            <person name="Secka A."/>
            <person name="Antonio M."/>
            <person name="Oren A."/>
            <person name="Chaudhuri R."/>
            <person name="La Ragione R.M."/>
            <person name="Hildebrand F."/>
            <person name="Pallen M.J."/>
        </authorList>
    </citation>
    <scope>NUCLEOTIDE SEQUENCE [LARGE SCALE GENOMIC DNA]</scope>
    <source>
        <strain evidence="7 8">Sa1BUA1</strain>
    </source>
</reference>
<feature type="domain" description="Carbohydrate kinase FGGY N-terminal" evidence="5">
    <location>
        <begin position="5"/>
        <end position="246"/>
    </location>
</feature>
<dbReference type="PANTHER" id="PTHR43095:SF2">
    <property type="entry name" value="GLUCONOKINASE"/>
    <property type="match status" value="1"/>
</dbReference>
<dbReference type="InterPro" id="IPR000577">
    <property type="entry name" value="Carb_kinase_FGGY"/>
</dbReference>
<comment type="similarity">
    <text evidence="1 4">Belongs to the FGGY kinase family.</text>
</comment>
<dbReference type="PIRSF" id="PIRSF000538">
    <property type="entry name" value="GlpK"/>
    <property type="match status" value="1"/>
</dbReference>
<dbReference type="PANTHER" id="PTHR43095">
    <property type="entry name" value="SUGAR KINASE"/>
    <property type="match status" value="1"/>
</dbReference>
<dbReference type="CDD" id="cd07770">
    <property type="entry name" value="ASKHA_NBD_FGGY_GntK"/>
    <property type="match status" value="1"/>
</dbReference>
<comment type="caution">
    <text evidence="7">The sequence shown here is derived from an EMBL/GenBank/DDBJ whole genome shotgun (WGS) entry which is preliminary data.</text>
</comment>
<gene>
    <name evidence="7" type="ORF">H9624_14020</name>
</gene>
<accession>A0ABR8Z5H7</accession>
<dbReference type="InterPro" id="IPR018485">
    <property type="entry name" value="FGGY_C"/>
</dbReference>
<evidence type="ECO:0000256" key="4">
    <source>
        <dbReference type="RuleBase" id="RU003733"/>
    </source>
</evidence>
<dbReference type="InterPro" id="IPR043129">
    <property type="entry name" value="ATPase_NBD"/>
</dbReference>
<dbReference type="Pfam" id="PF02782">
    <property type="entry name" value="FGGY_C"/>
    <property type="match status" value="1"/>
</dbReference>
<dbReference type="InterPro" id="IPR018483">
    <property type="entry name" value="Carb_kinase_FGGY_CS"/>
</dbReference>
<feature type="domain" description="Carbohydrate kinase FGGY C-terminal" evidence="6">
    <location>
        <begin position="257"/>
        <end position="444"/>
    </location>
</feature>
<dbReference type="Pfam" id="PF00370">
    <property type="entry name" value="FGGY_N"/>
    <property type="match status" value="1"/>
</dbReference>
<evidence type="ECO:0000259" key="6">
    <source>
        <dbReference type="Pfam" id="PF02782"/>
    </source>
</evidence>
<protein>
    <submittedName>
        <fullName evidence="7">Gluconokinase</fullName>
    </submittedName>
</protein>
<dbReference type="PROSITE" id="PS00445">
    <property type="entry name" value="FGGY_KINASES_2"/>
    <property type="match status" value="1"/>
</dbReference>
<dbReference type="EMBL" id="JACSPO010000011">
    <property type="protein sequence ID" value="MBD8063437.1"/>
    <property type="molecule type" value="Genomic_DNA"/>
</dbReference>